<dbReference type="SUPFAM" id="SSF53822">
    <property type="entry name" value="Periplasmic binding protein-like I"/>
    <property type="match status" value="1"/>
</dbReference>
<comment type="caution">
    <text evidence="1">The sequence shown here is derived from an EMBL/GenBank/DDBJ whole genome shotgun (WGS) entry which is preliminary data.</text>
</comment>
<dbReference type="AlphaFoldDB" id="A0A4Y8RP35"/>
<protein>
    <submittedName>
        <fullName evidence="1">Amidase</fullName>
    </submittedName>
</protein>
<dbReference type="PRINTS" id="PR00337">
    <property type="entry name" value="LEUILEVALBP"/>
</dbReference>
<dbReference type="InterPro" id="IPR028082">
    <property type="entry name" value="Peripla_BP_I"/>
</dbReference>
<dbReference type="PANTHER" id="PTHR47628:SF1">
    <property type="entry name" value="ALIPHATIC AMIDASE EXPRESSION-REGULATING PROTEIN"/>
    <property type="match status" value="1"/>
</dbReference>
<proteinExistence type="predicted"/>
<dbReference type="RefSeq" id="WP_134760994.1">
    <property type="nucleotide sequence ID" value="NZ_SOZD01000002.1"/>
</dbReference>
<dbReference type="GO" id="GO:0006865">
    <property type="term" value="P:amino acid transport"/>
    <property type="evidence" value="ECO:0007669"/>
    <property type="project" value="InterPro"/>
</dbReference>
<organism evidence="1 2">
    <name type="scientific">Jiella endophytica</name>
    <dbReference type="NCBI Taxonomy" id="2558362"/>
    <lineage>
        <taxon>Bacteria</taxon>
        <taxon>Pseudomonadati</taxon>
        <taxon>Pseudomonadota</taxon>
        <taxon>Alphaproteobacteria</taxon>
        <taxon>Hyphomicrobiales</taxon>
        <taxon>Aurantimonadaceae</taxon>
        <taxon>Jiella</taxon>
    </lineage>
</organism>
<gene>
    <name evidence="1" type="ORF">E3C22_05355</name>
</gene>
<sequence>MSSRVSAIPVTLLFSAAGPYADLGREAVAGALAGIAEINGRADLGVRLRPVLANPKGHDRRYAELAERAIRDGSRHVVGAITSSARKEIVPVVERHDALLWYAFPYEGYEASEHALYFGACPNQHLLPLFDYLLPRYGAKPFVVGSNYIWGWEIARIARELVEAKGGALLGDRYLPLGHTACGHLIAEIRQERPDFILSNLVGESLHAFLRAYHALGLEDDAFRPENRPVVSCNATDCDLTVLGRAADGHITTSTYLDALDTAGNQAFKGRMAERLGDGKAISSCFAAAYSAVLVLGTAIAEAGGDDPALVREIVTSRRFETPLGDLSVDPRTHHAGLTPHLARAGADGRFHLLEDTAGRGTGPVAADPYLAGAAARAALTPRSAAQAQPASLARGLRVVK</sequence>
<dbReference type="PANTHER" id="PTHR47628">
    <property type="match status" value="1"/>
</dbReference>
<accession>A0A4Y8RP35</accession>
<dbReference type="Proteomes" id="UP000298179">
    <property type="component" value="Unassembled WGS sequence"/>
</dbReference>
<dbReference type="Gene3D" id="3.40.50.2300">
    <property type="match status" value="2"/>
</dbReference>
<dbReference type="Pfam" id="PF13433">
    <property type="entry name" value="Peripla_BP_5"/>
    <property type="match status" value="1"/>
</dbReference>
<keyword evidence="2" id="KW-1185">Reference proteome</keyword>
<evidence type="ECO:0000313" key="2">
    <source>
        <dbReference type="Proteomes" id="UP000298179"/>
    </source>
</evidence>
<reference evidence="1 2" key="1">
    <citation type="submission" date="2019-03" db="EMBL/GenBank/DDBJ databases">
        <title>Jiella endophytica sp. nov., a novel endophytic bacterium isolated from root of Ficus microcarpa Linn. f.</title>
        <authorList>
            <person name="Tuo L."/>
        </authorList>
    </citation>
    <scope>NUCLEOTIDE SEQUENCE [LARGE SCALE GENOMIC DNA]</scope>
    <source>
        <strain evidence="1 2">CBS5Q-3</strain>
    </source>
</reference>
<evidence type="ECO:0000313" key="1">
    <source>
        <dbReference type="EMBL" id="TFF24825.1"/>
    </source>
</evidence>
<name>A0A4Y8RP35_9HYPH</name>
<dbReference type="EMBL" id="SOZD01000002">
    <property type="protein sequence ID" value="TFF24825.1"/>
    <property type="molecule type" value="Genomic_DNA"/>
</dbReference>
<dbReference type="InterPro" id="IPR000709">
    <property type="entry name" value="Leu_Ile_Val-bd"/>
</dbReference>
<dbReference type="OrthoDB" id="9802022at2"/>